<evidence type="ECO:0000313" key="1">
    <source>
        <dbReference type="EMBL" id="EIW80585.1"/>
    </source>
</evidence>
<dbReference type="EMBL" id="JH711579">
    <property type="protein sequence ID" value="EIW80585.1"/>
    <property type="molecule type" value="Genomic_DNA"/>
</dbReference>
<gene>
    <name evidence="1" type="ORF">CONPUDRAFT_57878</name>
</gene>
<dbReference type="KEGG" id="cput:CONPUDRAFT_57878"/>
<sequence length="277" mass="30573">TGLLNTRTAELKGAESFLSTADAVTGAHVIDSIRRLNNEFMQEYTSAVERVREIMGTKLVDCLADKNHQNEPLLIQIALQSYFAVIFQWVIASWTADDSRMDSCLKTVWEHIRAREVQAVSGKWRALTIASLNTADGGSIIKGVLRDIRSILVAAKCTTPTSDIRASLEAKYASQIGIMEKMATDVRKNIGEDVTSTDFEVFFTHTGSDFDPESMADAYNDESPTQSEQNRGRVLCPTDLGLLQRTNTARGKDAKWSVKLLLKPKVALESVIDALEG</sequence>
<accession>A0A5M3MPF0</accession>
<dbReference type="OMA" id="ITMEIAG"/>
<dbReference type="Proteomes" id="UP000053558">
    <property type="component" value="Unassembled WGS sequence"/>
</dbReference>
<feature type="non-terminal residue" evidence="1">
    <location>
        <position position="1"/>
    </location>
</feature>
<keyword evidence="2" id="KW-1185">Reference proteome</keyword>
<name>A0A5M3MPF0_CONPW</name>
<evidence type="ECO:0000313" key="2">
    <source>
        <dbReference type="Proteomes" id="UP000053558"/>
    </source>
</evidence>
<reference evidence="2" key="1">
    <citation type="journal article" date="2012" name="Science">
        <title>The Paleozoic origin of enzymatic lignin decomposition reconstructed from 31 fungal genomes.</title>
        <authorList>
            <person name="Floudas D."/>
            <person name="Binder M."/>
            <person name="Riley R."/>
            <person name="Barry K."/>
            <person name="Blanchette R.A."/>
            <person name="Henrissat B."/>
            <person name="Martinez A.T."/>
            <person name="Otillar R."/>
            <person name="Spatafora J.W."/>
            <person name="Yadav J.S."/>
            <person name="Aerts A."/>
            <person name="Benoit I."/>
            <person name="Boyd A."/>
            <person name="Carlson A."/>
            <person name="Copeland A."/>
            <person name="Coutinho P.M."/>
            <person name="de Vries R.P."/>
            <person name="Ferreira P."/>
            <person name="Findley K."/>
            <person name="Foster B."/>
            <person name="Gaskell J."/>
            <person name="Glotzer D."/>
            <person name="Gorecki P."/>
            <person name="Heitman J."/>
            <person name="Hesse C."/>
            <person name="Hori C."/>
            <person name="Igarashi K."/>
            <person name="Jurgens J.A."/>
            <person name="Kallen N."/>
            <person name="Kersten P."/>
            <person name="Kohler A."/>
            <person name="Kuees U."/>
            <person name="Kumar T.K.A."/>
            <person name="Kuo A."/>
            <person name="LaButti K."/>
            <person name="Larrondo L.F."/>
            <person name="Lindquist E."/>
            <person name="Ling A."/>
            <person name="Lombard V."/>
            <person name="Lucas S."/>
            <person name="Lundell T."/>
            <person name="Martin R."/>
            <person name="McLaughlin D.J."/>
            <person name="Morgenstern I."/>
            <person name="Morin E."/>
            <person name="Murat C."/>
            <person name="Nagy L.G."/>
            <person name="Nolan M."/>
            <person name="Ohm R.A."/>
            <person name="Patyshakuliyeva A."/>
            <person name="Rokas A."/>
            <person name="Ruiz-Duenas F.J."/>
            <person name="Sabat G."/>
            <person name="Salamov A."/>
            <person name="Samejima M."/>
            <person name="Schmutz J."/>
            <person name="Slot J.C."/>
            <person name="St John F."/>
            <person name="Stenlid J."/>
            <person name="Sun H."/>
            <person name="Sun S."/>
            <person name="Syed K."/>
            <person name="Tsang A."/>
            <person name="Wiebenga A."/>
            <person name="Young D."/>
            <person name="Pisabarro A."/>
            <person name="Eastwood D.C."/>
            <person name="Martin F."/>
            <person name="Cullen D."/>
            <person name="Grigoriev I.V."/>
            <person name="Hibbett D.S."/>
        </authorList>
    </citation>
    <scope>NUCLEOTIDE SEQUENCE [LARGE SCALE GENOMIC DNA]</scope>
    <source>
        <strain evidence="2">RWD-64-598 SS2</strain>
    </source>
</reference>
<protein>
    <submittedName>
        <fullName evidence="1">Uncharacterized protein</fullName>
    </submittedName>
</protein>
<dbReference type="OrthoDB" id="3222645at2759"/>
<dbReference type="RefSeq" id="XP_007769078.1">
    <property type="nucleotide sequence ID" value="XM_007770888.1"/>
</dbReference>
<dbReference type="AlphaFoldDB" id="A0A5M3MPF0"/>
<comment type="caution">
    <text evidence="1">The sequence shown here is derived from an EMBL/GenBank/DDBJ whole genome shotgun (WGS) entry which is preliminary data.</text>
</comment>
<organism evidence="1 2">
    <name type="scientific">Coniophora puteana (strain RWD-64-598)</name>
    <name type="common">Brown rot fungus</name>
    <dbReference type="NCBI Taxonomy" id="741705"/>
    <lineage>
        <taxon>Eukaryota</taxon>
        <taxon>Fungi</taxon>
        <taxon>Dikarya</taxon>
        <taxon>Basidiomycota</taxon>
        <taxon>Agaricomycotina</taxon>
        <taxon>Agaricomycetes</taxon>
        <taxon>Agaricomycetidae</taxon>
        <taxon>Boletales</taxon>
        <taxon>Coniophorineae</taxon>
        <taxon>Coniophoraceae</taxon>
        <taxon>Coniophora</taxon>
    </lineage>
</organism>
<proteinExistence type="predicted"/>
<dbReference type="GeneID" id="19207910"/>